<evidence type="ECO:0000313" key="2">
    <source>
        <dbReference type="Proteomes" id="UP000325440"/>
    </source>
</evidence>
<dbReference type="SUPFAM" id="SSF53098">
    <property type="entry name" value="Ribonuclease H-like"/>
    <property type="match status" value="1"/>
</dbReference>
<dbReference type="AlphaFoldDB" id="A0A5E4MSL3"/>
<protein>
    <recommendedName>
        <fullName evidence="3">DUF4371 domain-containing protein</fullName>
    </recommendedName>
</protein>
<reference evidence="1 2" key="1">
    <citation type="submission" date="2019-08" db="EMBL/GenBank/DDBJ databases">
        <authorList>
            <person name="Alioto T."/>
            <person name="Alioto T."/>
            <person name="Gomez Garrido J."/>
        </authorList>
    </citation>
    <scope>NUCLEOTIDE SEQUENCE [LARGE SCALE GENOMIC DNA]</scope>
</reference>
<dbReference type="PANTHER" id="PTHR45749:SF23">
    <property type="entry name" value="ZINC FINGER MYM-TYPE PROTEIN 1-LIKE"/>
    <property type="match status" value="1"/>
</dbReference>
<proteinExistence type="predicted"/>
<dbReference type="PANTHER" id="PTHR45749">
    <property type="match status" value="1"/>
</dbReference>
<dbReference type="OrthoDB" id="6590418at2759"/>
<evidence type="ECO:0000313" key="1">
    <source>
        <dbReference type="EMBL" id="VVC33884.1"/>
    </source>
</evidence>
<gene>
    <name evidence="1" type="ORF">CINCED_3A000605</name>
</gene>
<dbReference type="InterPro" id="IPR012337">
    <property type="entry name" value="RNaseH-like_sf"/>
</dbReference>
<accession>A0A5E4MSL3</accession>
<keyword evidence="2" id="KW-1185">Reference proteome</keyword>
<evidence type="ECO:0008006" key="3">
    <source>
        <dbReference type="Google" id="ProtNLM"/>
    </source>
</evidence>
<organism evidence="1 2">
    <name type="scientific">Cinara cedri</name>
    <dbReference type="NCBI Taxonomy" id="506608"/>
    <lineage>
        <taxon>Eukaryota</taxon>
        <taxon>Metazoa</taxon>
        <taxon>Ecdysozoa</taxon>
        <taxon>Arthropoda</taxon>
        <taxon>Hexapoda</taxon>
        <taxon>Insecta</taxon>
        <taxon>Pterygota</taxon>
        <taxon>Neoptera</taxon>
        <taxon>Paraneoptera</taxon>
        <taxon>Hemiptera</taxon>
        <taxon>Sternorrhyncha</taxon>
        <taxon>Aphidomorpha</taxon>
        <taxon>Aphidoidea</taxon>
        <taxon>Aphididae</taxon>
        <taxon>Lachninae</taxon>
        <taxon>Cinara</taxon>
    </lineage>
</organism>
<dbReference type="Proteomes" id="UP000325440">
    <property type="component" value="Unassembled WGS sequence"/>
</dbReference>
<name>A0A5E4MSL3_9HEMI</name>
<sequence length="389" mass="44390">MLGRIDTELQKQVEQEKLYWKTILTRLISVIKFLCKRGLALRGDDELVGSKSNGNYLGLLELLAEYDDFLKKHIQEKWNYSTPDEGHVDQLTVVFRFMEGSKPVERFLKFLPNQGHKPQDMFNSIMKVLENNAIEINNCRGQSYDNASAMSGKYNGLQSKIIAVNKLATWVPCAAHSLNLVGKVAAECCSSAISFFNFLEAIYTFFTASTHRYDELKQNLQSTDKTVRIQIPKRISTTRWSCRSDATKALFRGYSQIKSTLDSISNNLNELPKTRDEANGLYNKLCKLETGIYCAFWNKILDRFNATNKILQDPTLDLNNAVASVKSLKCFINAQRDGFSMFEKKGKIISKSNEYNDNKKRSRKLNIRLNPLDYVMDHLGPQNIFALGP</sequence>
<dbReference type="EMBL" id="CABPRJ010000978">
    <property type="protein sequence ID" value="VVC33884.1"/>
    <property type="molecule type" value="Genomic_DNA"/>
</dbReference>